<feature type="transmembrane region" description="Helical" evidence="1">
    <location>
        <begin position="21"/>
        <end position="51"/>
    </location>
</feature>
<feature type="transmembrane region" description="Helical" evidence="1">
    <location>
        <begin position="175"/>
        <end position="198"/>
    </location>
</feature>
<keyword evidence="1" id="KW-0812">Transmembrane</keyword>
<evidence type="ECO:0000313" key="3">
    <source>
        <dbReference type="Proteomes" id="UP000266506"/>
    </source>
</evidence>
<dbReference type="EMBL" id="QXEV01000007">
    <property type="protein sequence ID" value="RIA77708.1"/>
    <property type="molecule type" value="Genomic_DNA"/>
</dbReference>
<feature type="transmembrane region" description="Helical" evidence="1">
    <location>
        <begin position="63"/>
        <end position="83"/>
    </location>
</feature>
<dbReference type="InParanoid" id="A0A397RVG6"/>
<keyword evidence="1" id="KW-1133">Transmembrane helix</keyword>
<keyword evidence="3" id="KW-1185">Reference proteome</keyword>
<dbReference type="Proteomes" id="UP000266506">
    <property type="component" value="Unassembled WGS sequence"/>
</dbReference>
<evidence type="ECO:0000256" key="1">
    <source>
        <dbReference type="SAM" id="Phobius"/>
    </source>
</evidence>
<keyword evidence="1" id="KW-0472">Membrane</keyword>
<name>A0A397RVG6_9MOLU</name>
<dbReference type="RefSeq" id="WP_119016017.1">
    <property type="nucleotide sequence ID" value="NZ_QXEV01000007.1"/>
</dbReference>
<reference evidence="2 3" key="1">
    <citation type="submission" date="2018-08" db="EMBL/GenBank/DDBJ databases">
        <title>Genomic Encyclopedia of Archaeal and Bacterial Type Strains, Phase II (KMG-II): from individual species to whole genera.</title>
        <authorList>
            <person name="Goeker M."/>
        </authorList>
    </citation>
    <scope>NUCLEOTIDE SEQUENCE [LARGE SCALE GENOMIC DNA]</scope>
    <source>
        <strain evidence="2 3">ATCC 27112</strain>
    </source>
</reference>
<evidence type="ECO:0000313" key="2">
    <source>
        <dbReference type="EMBL" id="RIA77708.1"/>
    </source>
</evidence>
<gene>
    <name evidence="2" type="ORF">EI71_00861</name>
</gene>
<organism evidence="2 3">
    <name type="scientific">Anaeroplasma bactoclasticum</name>
    <dbReference type="NCBI Taxonomy" id="2088"/>
    <lineage>
        <taxon>Bacteria</taxon>
        <taxon>Bacillati</taxon>
        <taxon>Mycoplasmatota</taxon>
        <taxon>Mollicutes</taxon>
        <taxon>Anaeroplasmatales</taxon>
        <taxon>Anaeroplasmataceae</taxon>
        <taxon>Anaeroplasma</taxon>
    </lineage>
</organism>
<sequence>MENVQVENKEAGMPFSYTAKYLGRFVVFQILMLISILAFIGACVYVGIIVMNNTTETAFTDDAITILALLVAVAIATALVGGIGEFFTKRKLAVVNEELRKVWSAEKKKLIASGANAIANAVLKDGILKDSANAANSIYQTIQSFKQRKAIIRGLNIELGRAGVENAEERGKGAFASYVISTILVFVVMLVGVAIIVFKASGLPEAEVADFAVKYGAFVLAGGLATALIDLIVFTKYLNDAKNEFQARA</sequence>
<accession>A0A397RVG6</accession>
<dbReference type="AlphaFoldDB" id="A0A397RVG6"/>
<proteinExistence type="predicted"/>
<feature type="transmembrane region" description="Helical" evidence="1">
    <location>
        <begin position="218"/>
        <end position="238"/>
    </location>
</feature>
<protein>
    <submittedName>
        <fullName evidence="2">Uncharacterized protein</fullName>
    </submittedName>
</protein>
<comment type="caution">
    <text evidence="2">The sequence shown here is derived from an EMBL/GenBank/DDBJ whole genome shotgun (WGS) entry which is preliminary data.</text>
</comment>